<dbReference type="Proteomes" id="UP000178485">
    <property type="component" value="Chromosome i"/>
</dbReference>
<evidence type="ECO:0000259" key="1">
    <source>
        <dbReference type="SMART" id="SM00849"/>
    </source>
</evidence>
<dbReference type="Gene3D" id="3.60.15.10">
    <property type="entry name" value="Ribonuclease Z/Hydroxyacylglutathione hydrolase-like"/>
    <property type="match status" value="1"/>
</dbReference>
<sequence>MGHKKNSFPLLAVICMLVATSCNNKTDTSEDVAAFIIPEAPANFFGKPDEYLDWQSASLLNIVRPILLKYPPQVDEPKDRQMAMVLLDAVFHDEGAPHRSSVQNFHHQQIVTALDEIERTEVSSGMKIWKLYDMGIIVRTKSITVAFDVTRGYSSGSEDFALADDVLQKLSDHCDLLFISHYHRDHADEVVARMFLDRGKPVVTPPDIWAGKETHDSITHLERKAHEIQKLRLDNKQLDLEVVVYPGHQGADILNNVVLVITPEGYSVCHTGDQSLGDDFSWIDKVAEHHKVDVLIPNCWTTDPLRSAKGYAPNLIIPAHENELGHTIDHREAYALDYSRWDVPFNKIIMTWGESFHYNR</sequence>
<keyword evidence="3" id="KW-1185">Reference proteome</keyword>
<dbReference type="KEGG" id="pmuc:ING2E5A_1956"/>
<dbReference type="PROSITE" id="PS51257">
    <property type="entry name" value="PROKAR_LIPOPROTEIN"/>
    <property type="match status" value="1"/>
</dbReference>
<evidence type="ECO:0000313" key="3">
    <source>
        <dbReference type="Proteomes" id="UP000178485"/>
    </source>
</evidence>
<feature type="domain" description="Metallo-beta-lactamase" evidence="1">
    <location>
        <begin position="132"/>
        <end position="320"/>
    </location>
</feature>
<proteinExistence type="predicted"/>
<evidence type="ECO:0000313" key="2">
    <source>
        <dbReference type="EMBL" id="SCM58762.1"/>
    </source>
</evidence>
<dbReference type="InterPro" id="IPR001279">
    <property type="entry name" value="Metallo-B-lactamas"/>
</dbReference>
<dbReference type="PANTHER" id="PTHR43546">
    <property type="entry name" value="UPF0173 METAL-DEPENDENT HYDROLASE MJ1163-RELATED"/>
    <property type="match status" value="1"/>
</dbReference>
<reference evidence="2 3" key="1">
    <citation type="submission" date="2016-08" db="EMBL/GenBank/DDBJ databases">
        <authorList>
            <person name="Seilhamer J.J."/>
        </authorList>
    </citation>
    <scope>NUCLEOTIDE SEQUENCE [LARGE SCALE GENOMIC DNA]</scope>
    <source>
        <strain evidence="2">ING2-E5A</strain>
    </source>
</reference>
<dbReference type="SMART" id="SM00849">
    <property type="entry name" value="Lactamase_B"/>
    <property type="match status" value="1"/>
</dbReference>
<dbReference type="RefSeq" id="WP_071137188.1">
    <property type="nucleotide sequence ID" value="NZ_DUQN01000081.1"/>
</dbReference>
<dbReference type="AlphaFoldDB" id="A0A1G4G8A6"/>
<dbReference type="STRING" id="1642646.ING2E5A_1956"/>
<protein>
    <recommendedName>
        <fullName evidence="1">Metallo-beta-lactamase domain-containing protein</fullName>
    </recommendedName>
</protein>
<dbReference type="EMBL" id="LT608328">
    <property type="protein sequence ID" value="SCM58762.1"/>
    <property type="molecule type" value="Genomic_DNA"/>
</dbReference>
<dbReference type="InterPro" id="IPR050114">
    <property type="entry name" value="UPF0173_UPF0282_UlaG_hydrolase"/>
</dbReference>
<dbReference type="InterPro" id="IPR036866">
    <property type="entry name" value="RibonucZ/Hydroxyglut_hydro"/>
</dbReference>
<gene>
    <name evidence="2" type="ORF">ING2E5A_1956</name>
</gene>
<dbReference type="SUPFAM" id="SSF56281">
    <property type="entry name" value="Metallo-hydrolase/oxidoreductase"/>
    <property type="match status" value="1"/>
</dbReference>
<accession>A0A1G4G8A6</accession>
<organism evidence="2 3">
    <name type="scientific">Petrimonas mucosa</name>
    <dbReference type="NCBI Taxonomy" id="1642646"/>
    <lineage>
        <taxon>Bacteria</taxon>
        <taxon>Pseudomonadati</taxon>
        <taxon>Bacteroidota</taxon>
        <taxon>Bacteroidia</taxon>
        <taxon>Bacteroidales</taxon>
        <taxon>Dysgonomonadaceae</taxon>
        <taxon>Petrimonas</taxon>
    </lineage>
</organism>
<name>A0A1G4G8A6_9BACT</name>